<gene>
    <name evidence="1" type="ORF">LEM8419_03505</name>
</gene>
<name>A0ABM9B5K6_9BACT</name>
<dbReference type="RefSeq" id="WP_238752461.1">
    <property type="nucleotide sequence ID" value="NZ_CAKLPZ010000007.1"/>
</dbReference>
<dbReference type="EMBL" id="CAKLPZ010000007">
    <property type="protein sequence ID" value="CAH1002633.1"/>
    <property type="molecule type" value="Genomic_DNA"/>
</dbReference>
<dbReference type="Proteomes" id="UP000837803">
    <property type="component" value="Unassembled WGS sequence"/>
</dbReference>
<sequence>MNPYRKVYDAVNAQLEAAQTFFEIDAATTNFYALTQAMNAKGQAHHLKQWMLDDLTASSKFAGRVVELLEDPLVVWED</sequence>
<reference evidence="1" key="1">
    <citation type="submission" date="2021-12" db="EMBL/GenBank/DDBJ databases">
        <authorList>
            <person name="Rodrigo-Torres L."/>
            <person name="Arahal R. D."/>
            <person name="Lucena T."/>
        </authorList>
    </citation>
    <scope>NUCLEOTIDE SEQUENCE</scope>
    <source>
        <strain evidence="1">CECT 8419</strain>
    </source>
</reference>
<keyword evidence="2" id="KW-1185">Reference proteome</keyword>
<comment type="caution">
    <text evidence="1">The sequence shown here is derived from an EMBL/GenBank/DDBJ whole genome shotgun (WGS) entry which is preliminary data.</text>
</comment>
<protein>
    <submittedName>
        <fullName evidence="1">Uncharacterized protein</fullName>
    </submittedName>
</protein>
<evidence type="ECO:0000313" key="1">
    <source>
        <dbReference type="EMBL" id="CAH1002633.1"/>
    </source>
</evidence>
<accession>A0ABM9B5K6</accession>
<proteinExistence type="predicted"/>
<evidence type="ECO:0000313" key="2">
    <source>
        <dbReference type="Proteomes" id="UP000837803"/>
    </source>
</evidence>
<organism evidence="1 2">
    <name type="scientific">Neolewinella maritima</name>
    <dbReference type="NCBI Taxonomy" id="1383882"/>
    <lineage>
        <taxon>Bacteria</taxon>
        <taxon>Pseudomonadati</taxon>
        <taxon>Bacteroidota</taxon>
        <taxon>Saprospiria</taxon>
        <taxon>Saprospirales</taxon>
        <taxon>Lewinellaceae</taxon>
        <taxon>Neolewinella</taxon>
    </lineage>
</organism>